<reference evidence="1" key="1">
    <citation type="submission" date="2022-10" db="EMBL/GenBank/DDBJ databases">
        <title>Tapping the CABI collections for fungal endophytes: first genome assemblies for Collariella, Neodidymelliopsis, Ascochyta clinopodiicola, Didymella pomorum, Didymosphaeria variabile, Neocosmospora piperis and Neocucurbitaria cava.</title>
        <authorList>
            <person name="Hill R."/>
        </authorList>
    </citation>
    <scope>NUCLEOTIDE SEQUENCE</scope>
    <source>
        <strain evidence="1">IMI 355082</strain>
    </source>
</reference>
<name>A0A9W9CSQ8_9PEZI</name>
<proteinExistence type="predicted"/>
<comment type="caution">
    <text evidence="1">The sequence shown here is derived from an EMBL/GenBank/DDBJ whole genome shotgun (WGS) entry which is preliminary data.</text>
</comment>
<protein>
    <submittedName>
        <fullName evidence="1">Uncharacterized protein</fullName>
    </submittedName>
</protein>
<gene>
    <name evidence="1" type="ORF">N0V93_010294</name>
</gene>
<evidence type="ECO:0000313" key="1">
    <source>
        <dbReference type="EMBL" id="KAJ4385233.1"/>
    </source>
</evidence>
<dbReference type="Proteomes" id="UP001140453">
    <property type="component" value="Unassembled WGS sequence"/>
</dbReference>
<accession>A0A9W9CSQ8</accession>
<organism evidence="1 2">
    <name type="scientific">Gnomoniopsis smithogilvyi</name>
    <dbReference type="NCBI Taxonomy" id="1191159"/>
    <lineage>
        <taxon>Eukaryota</taxon>
        <taxon>Fungi</taxon>
        <taxon>Dikarya</taxon>
        <taxon>Ascomycota</taxon>
        <taxon>Pezizomycotina</taxon>
        <taxon>Sordariomycetes</taxon>
        <taxon>Sordariomycetidae</taxon>
        <taxon>Diaporthales</taxon>
        <taxon>Gnomoniaceae</taxon>
        <taxon>Gnomoniopsis</taxon>
    </lineage>
</organism>
<sequence>MCSIHLQWEAGAFGTERTLYEILVVEPPPVCSLLSSLSSSPPSSSSESPCLEPSPAELSDFFKALQLAYNVRSESIAFACQGNRGGRWDNIGGDELDAGSYADEECDICPQVAAGEQTVTRCAEAILITWSFQLLMNDPKRRVYDLEFLPGIKAVNGDAFGLEDWEVGAAWAKKLKVFCGMD</sequence>
<evidence type="ECO:0000313" key="2">
    <source>
        <dbReference type="Proteomes" id="UP001140453"/>
    </source>
</evidence>
<dbReference type="AlphaFoldDB" id="A0A9W9CSQ8"/>
<dbReference type="EMBL" id="JAPEVB010000008">
    <property type="protein sequence ID" value="KAJ4385233.1"/>
    <property type="molecule type" value="Genomic_DNA"/>
</dbReference>
<keyword evidence="2" id="KW-1185">Reference proteome</keyword>